<gene>
    <name evidence="1" type="ORF">CSC65_07615</name>
</gene>
<sequence length="189" mass="21369">MIGGNSRRHDVATTIEEVVGFWRQAGMQAWFNGDAGFDRECEARFLDAHLVAARRGHEDWRETAEGALALLVLLDQIPRNVFRGTGHAFATDGLARHYAEAALQAGHDRTVEPELRAFFYMPFEHSEDLADQRRAVELFEGLGNEVYTKYAIAHQEVIERFGRFPHRNRALGRQSTPEEQAWLDAGGGF</sequence>
<evidence type="ECO:0000313" key="2">
    <source>
        <dbReference type="Proteomes" id="UP000788419"/>
    </source>
</evidence>
<dbReference type="Proteomes" id="UP000788419">
    <property type="component" value="Unassembled WGS sequence"/>
</dbReference>
<organism evidence="1 2">
    <name type="scientific">Pseudoxanthomonas daejeonensis</name>
    <dbReference type="NCBI Taxonomy" id="266062"/>
    <lineage>
        <taxon>Bacteria</taxon>
        <taxon>Pseudomonadati</taxon>
        <taxon>Pseudomonadota</taxon>
        <taxon>Gammaproteobacteria</taxon>
        <taxon>Lysobacterales</taxon>
        <taxon>Lysobacteraceae</taxon>
        <taxon>Pseudoxanthomonas</taxon>
    </lineage>
</organism>
<dbReference type="Gene3D" id="1.25.40.10">
    <property type="entry name" value="Tetratricopeptide repeat domain"/>
    <property type="match status" value="1"/>
</dbReference>
<evidence type="ECO:0000313" key="1">
    <source>
        <dbReference type="EMBL" id="KAF1695165.1"/>
    </source>
</evidence>
<keyword evidence="2" id="KW-1185">Reference proteome</keyword>
<accession>A0ABQ6Z7Y6</accession>
<evidence type="ECO:0008006" key="3">
    <source>
        <dbReference type="Google" id="ProtNLM"/>
    </source>
</evidence>
<reference evidence="1 2" key="1">
    <citation type="submission" date="2017-10" db="EMBL/GenBank/DDBJ databases">
        <title>Whole genome sequencing of members of genus Pseudoxanthomonas.</title>
        <authorList>
            <person name="Kumar S."/>
            <person name="Bansal K."/>
            <person name="Kaur A."/>
            <person name="Patil P."/>
            <person name="Sharma S."/>
            <person name="Patil P.B."/>
        </authorList>
    </citation>
    <scope>NUCLEOTIDE SEQUENCE [LARGE SCALE GENOMIC DNA]</scope>
    <source>
        <strain evidence="1 2">DSM 17801</strain>
    </source>
</reference>
<dbReference type="Gene3D" id="1.20.58.320">
    <property type="entry name" value="TPR-like"/>
    <property type="match status" value="1"/>
</dbReference>
<dbReference type="InterPro" id="IPR010323">
    <property type="entry name" value="DUF924"/>
</dbReference>
<comment type="caution">
    <text evidence="1">The sequence shown here is derived from an EMBL/GenBank/DDBJ whole genome shotgun (WGS) entry which is preliminary data.</text>
</comment>
<name>A0ABQ6Z7Y6_9GAMM</name>
<dbReference type="Pfam" id="PF06041">
    <property type="entry name" value="DUF924"/>
    <property type="match status" value="1"/>
</dbReference>
<proteinExistence type="predicted"/>
<dbReference type="EMBL" id="PDWN01000006">
    <property type="protein sequence ID" value="KAF1695165.1"/>
    <property type="molecule type" value="Genomic_DNA"/>
</dbReference>
<dbReference type="SUPFAM" id="SSF48452">
    <property type="entry name" value="TPR-like"/>
    <property type="match status" value="1"/>
</dbReference>
<protein>
    <recommendedName>
        <fullName evidence="3">DUF924 domain-containing protein</fullName>
    </recommendedName>
</protein>
<dbReference type="InterPro" id="IPR011990">
    <property type="entry name" value="TPR-like_helical_dom_sf"/>
</dbReference>